<sequence>MARIQSRVKITLFQQGFCWFFIQDQGLGGSCGRMGWRRMECDESELRAGGIYSALRTETRSEPPPPPDRRRFQGSRAPCLVKDKASTLYLLKDRPNPADRLEHLWREELDGSGKNWCLWLWLRV</sequence>
<evidence type="ECO:0000313" key="2">
    <source>
        <dbReference type="EMBL" id="KAG7321209.1"/>
    </source>
</evidence>
<dbReference type="Proteomes" id="UP000824219">
    <property type="component" value="Linkage Group LG18"/>
</dbReference>
<organism evidence="2 3">
    <name type="scientific">Hemibagrus wyckioides</name>
    <dbReference type="NCBI Taxonomy" id="337641"/>
    <lineage>
        <taxon>Eukaryota</taxon>
        <taxon>Metazoa</taxon>
        <taxon>Chordata</taxon>
        <taxon>Craniata</taxon>
        <taxon>Vertebrata</taxon>
        <taxon>Euteleostomi</taxon>
        <taxon>Actinopterygii</taxon>
        <taxon>Neopterygii</taxon>
        <taxon>Teleostei</taxon>
        <taxon>Ostariophysi</taxon>
        <taxon>Siluriformes</taxon>
        <taxon>Bagridae</taxon>
        <taxon>Hemibagrus</taxon>
    </lineage>
</organism>
<keyword evidence="3" id="KW-1185">Reference proteome</keyword>
<comment type="caution">
    <text evidence="2">The sequence shown here is derived from an EMBL/GenBank/DDBJ whole genome shotgun (WGS) entry which is preliminary data.</text>
</comment>
<dbReference type="AlphaFoldDB" id="A0A9D3NGH3"/>
<feature type="region of interest" description="Disordered" evidence="1">
    <location>
        <begin position="55"/>
        <end position="75"/>
    </location>
</feature>
<protein>
    <submittedName>
        <fullName evidence="2">Uncharacterized protein</fullName>
    </submittedName>
</protein>
<dbReference type="EMBL" id="JAHKSW010000018">
    <property type="protein sequence ID" value="KAG7321209.1"/>
    <property type="molecule type" value="Genomic_DNA"/>
</dbReference>
<evidence type="ECO:0000256" key="1">
    <source>
        <dbReference type="SAM" id="MobiDB-lite"/>
    </source>
</evidence>
<gene>
    <name evidence="2" type="ORF">KOW79_015624</name>
</gene>
<reference evidence="2 3" key="1">
    <citation type="submission" date="2021-06" db="EMBL/GenBank/DDBJ databases">
        <title>Chromosome-level genome assembly of the red-tail catfish (Hemibagrus wyckioides).</title>
        <authorList>
            <person name="Shao F."/>
        </authorList>
    </citation>
    <scope>NUCLEOTIDE SEQUENCE [LARGE SCALE GENOMIC DNA]</scope>
    <source>
        <strain evidence="2">EC202008001</strain>
        <tissue evidence="2">Blood</tissue>
    </source>
</reference>
<accession>A0A9D3NGH3</accession>
<feature type="compositionally biased region" description="Basic and acidic residues" evidence="1">
    <location>
        <begin position="57"/>
        <end position="71"/>
    </location>
</feature>
<name>A0A9D3NGH3_9TELE</name>
<evidence type="ECO:0000313" key="3">
    <source>
        <dbReference type="Proteomes" id="UP000824219"/>
    </source>
</evidence>
<proteinExistence type="predicted"/>